<dbReference type="Proteomes" id="UP000053523">
    <property type="component" value="Unassembled WGS sequence"/>
</dbReference>
<dbReference type="InterPro" id="IPR036388">
    <property type="entry name" value="WH-like_DNA-bd_sf"/>
</dbReference>
<dbReference type="PROSITE" id="PS00894">
    <property type="entry name" value="HTH_DEOR_1"/>
    <property type="match status" value="1"/>
</dbReference>
<dbReference type="Gene3D" id="3.40.50.1360">
    <property type="match status" value="1"/>
</dbReference>
<dbReference type="GO" id="GO:0003677">
    <property type="term" value="F:DNA binding"/>
    <property type="evidence" value="ECO:0007669"/>
    <property type="project" value="UniProtKB-KW"/>
</dbReference>
<dbReference type="RefSeq" id="WP_037549717.1">
    <property type="nucleotide sequence ID" value="NZ_CAJCFZ010000013.1"/>
</dbReference>
<evidence type="ECO:0000256" key="3">
    <source>
        <dbReference type="ARBA" id="ARBA00022736"/>
    </source>
</evidence>
<dbReference type="Pfam" id="PF00455">
    <property type="entry name" value="DeoRC"/>
    <property type="match status" value="1"/>
</dbReference>
<dbReference type="AlphaFoldDB" id="A0A2K0A6C7"/>
<keyword evidence="4" id="KW-0805">Transcription regulation</keyword>
<evidence type="ECO:0000256" key="1">
    <source>
        <dbReference type="ARBA" id="ARBA00021390"/>
    </source>
</evidence>
<dbReference type="InterPro" id="IPR014036">
    <property type="entry name" value="DeoR-like_C"/>
</dbReference>
<accession>A0A2K0A6C7</accession>
<evidence type="ECO:0000313" key="10">
    <source>
        <dbReference type="Proteomes" id="UP000053523"/>
    </source>
</evidence>
<keyword evidence="2" id="KW-0678">Repressor</keyword>
<dbReference type="PANTHER" id="PTHR30363:SF4">
    <property type="entry name" value="GLYCEROL-3-PHOSPHATE REGULON REPRESSOR"/>
    <property type="match status" value="1"/>
</dbReference>
<dbReference type="SUPFAM" id="SSF100950">
    <property type="entry name" value="NagB/RpiA/CoA transferase-like"/>
    <property type="match status" value="1"/>
</dbReference>
<evidence type="ECO:0000256" key="6">
    <source>
        <dbReference type="ARBA" id="ARBA00023163"/>
    </source>
</evidence>
<dbReference type="PROSITE" id="PS51000">
    <property type="entry name" value="HTH_DEOR_2"/>
    <property type="match status" value="1"/>
</dbReference>
<evidence type="ECO:0000256" key="2">
    <source>
        <dbReference type="ARBA" id="ARBA00022491"/>
    </source>
</evidence>
<comment type="caution">
    <text evidence="9">The sequence shown here is derived from an EMBL/GenBank/DDBJ whole genome shotgun (WGS) entry which is preliminary data.</text>
</comment>
<name>A0A2K0A6C7_STAHA</name>
<dbReference type="PANTHER" id="PTHR30363">
    <property type="entry name" value="HTH-TYPE TRANSCRIPTIONAL REGULATOR SRLR-RELATED"/>
    <property type="match status" value="1"/>
</dbReference>
<dbReference type="PRINTS" id="PR00037">
    <property type="entry name" value="HTHLACR"/>
</dbReference>
<dbReference type="GO" id="GO:0005988">
    <property type="term" value="P:lactose metabolic process"/>
    <property type="evidence" value="ECO:0007669"/>
    <property type="project" value="UniProtKB-KW"/>
</dbReference>
<keyword evidence="5" id="KW-0238">DNA-binding</keyword>
<evidence type="ECO:0000256" key="5">
    <source>
        <dbReference type="ARBA" id="ARBA00023125"/>
    </source>
</evidence>
<organism evidence="9 10">
    <name type="scientific">Staphylococcus haemolyticus</name>
    <dbReference type="NCBI Taxonomy" id="1283"/>
    <lineage>
        <taxon>Bacteria</taxon>
        <taxon>Bacillati</taxon>
        <taxon>Bacillota</taxon>
        <taxon>Bacilli</taxon>
        <taxon>Bacillales</taxon>
        <taxon>Staphylococcaceae</taxon>
        <taxon>Staphylococcus</taxon>
    </lineage>
</organism>
<dbReference type="SMART" id="SM00420">
    <property type="entry name" value="HTH_DEOR"/>
    <property type="match status" value="1"/>
</dbReference>
<evidence type="ECO:0000256" key="4">
    <source>
        <dbReference type="ARBA" id="ARBA00023015"/>
    </source>
</evidence>
<dbReference type="InterPro" id="IPR018356">
    <property type="entry name" value="Tscrpt_reg_HTH_DeoR_CS"/>
</dbReference>
<dbReference type="InterPro" id="IPR037171">
    <property type="entry name" value="NagB/RpiA_transferase-like"/>
</dbReference>
<reference evidence="9 10" key="1">
    <citation type="submission" date="2017-12" db="EMBL/GenBank/DDBJ databases">
        <title>FDA dAtabase for Regulatory Grade micrObial Sequences (FDA-ARGOS): Supporting development and validation of Infectious Disease Dx tests.</title>
        <authorList>
            <person name="Hoffmann M."/>
            <person name="Allard M."/>
            <person name="Evans P."/>
            <person name="Brown E."/>
            <person name="Tallon L."/>
            <person name="Sadzewicz L."/>
            <person name="Sengamalay N."/>
            <person name="Ott S."/>
            <person name="Godinez A."/>
            <person name="Nagaraj S."/>
            <person name="Vavikolanu K."/>
            <person name="Aluvathingal J."/>
            <person name="Nadendla S."/>
            <person name="Sichtig H."/>
        </authorList>
    </citation>
    <scope>NUCLEOTIDE SEQUENCE [LARGE SCALE GENOMIC DNA]</scope>
    <source>
        <strain evidence="9 10">FDAARGOS_148</strain>
    </source>
</reference>
<gene>
    <name evidence="9" type="ORF">AL503_007195</name>
</gene>
<feature type="domain" description="HTH deoR-type" evidence="8">
    <location>
        <begin position="3"/>
        <end position="58"/>
    </location>
</feature>
<dbReference type="InterPro" id="IPR036390">
    <property type="entry name" value="WH_DNA-bd_sf"/>
</dbReference>
<keyword evidence="3" id="KW-0423">Lactose metabolism</keyword>
<dbReference type="SMART" id="SM01134">
    <property type="entry name" value="DeoRC"/>
    <property type="match status" value="1"/>
</dbReference>
<comment type="function">
    <text evidence="7">Repressor of the lactose catabolism operon. Galactose-6-phosphate is the inducer.</text>
</comment>
<dbReference type="Pfam" id="PF08220">
    <property type="entry name" value="HTH_DeoR"/>
    <property type="match status" value="1"/>
</dbReference>
<keyword evidence="6" id="KW-0804">Transcription</keyword>
<evidence type="ECO:0000259" key="8">
    <source>
        <dbReference type="PROSITE" id="PS51000"/>
    </source>
</evidence>
<dbReference type="InterPro" id="IPR050313">
    <property type="entry name" value="Carb_Metab_HTH_regulators"/>
</dbReference>
<sequence>MNKYDRLEEITKLVNQKGTVRTNEIVEELNVSDMTVRRDLAELEEKGLLTKIHGGARSNSAFQIKEKSHQEKHTENIDEKRAVARKAVNLIEENDTIFLGPGTTIELLAQLIDRESLTVITNCFPVFQILFEKRSLNFKVYLLGGEMRELTESFVGEMTNTLLKTKRFSKMFFSCNGIKDADVLTSTIDEAYTQQLALHRSLEKYLLIDTSKIGKEDFTQLCHLEDLTAVVVDKNDEDNVQKLKAYTEVIH</sequence>
<evidence type="ECO:0000313" key="9">
    <source>
        <dbReference type="EMBL" id="PNN20585.1"/>
    </source>
</evidence>
<dbReference type="GO" id="GO:0003700">
    <property type="term" value="F:DNA-binding transcription factor activity"/>
    <property type="evidence" value="ECO:0007669"/>
    <property type="project" value="InterPro"/>
</dbReference>
<evidence type="ECO:0000256" key="7">
    <source>
        <dbReference type="ARBA" id="ARBA00024937"/>
    </source>
</evidence>
<dbReference type="Gene3D" id="1.10.10.10">
    <property type="entry name" value="Winged helix-like DNA-binding domain superfamily/Winged helix DNA-binding domain"/>
    <property type="match status" value="1"/>
</dbReference>
<proteinExistence type="predicted"/>
<dbReference type="InterPro" id="IPR001034">
    <property type="entry name" value="DeoR_HTH"/>
</dbReference>
<dbReference type="EMBL" id="LORN02000015">
    <property type="protein sequence ID" value="PNN20585.1"/>
    <property type="molecule type" value="Genomic_DNA"/>
</dbReference>
<protein>
    <recommendedName>
        <fullName evidence="1">Lactose phosphotransferase system repressor</fullName>
    </recommendedName>
</protein>
<dbReference type="SUPFAM" id="SSF46785">
    <property type="entry name" value="Winged helix' DNA-binding domain"/>
    <property type="match status" value="1"/>
</dbReference>